<evidence type="ECO:0000259" key="2">
    <source>
        <dbReference type="Pfam" id="PF20303"/>
    </source>
</evidence>
<dbReference type="InterPro" id="IPR046890">
    <property type="entry name" value="YLATT"/>
</dbReference>
<feature type="domain" description="YEATS-Like-Associating Three TM" evidence="2">
    <location>
        <begin position="6"/>
        <end position="108"/>
    </location>
</feature>
<evidence type="ECO:0000313" key="4">
    <source>
        <dbReference type="Proteomes" id="UP001501496"/>
    </source>
</evidence>
<dbReference type="RefSeq" id="WP_344788569.1">
    <property type="nucleotide sequence ID" value="NZ_BAABCA010000005.1"/>
</dbReference>
<sequence length="222" mass="25245">MKEVKHIKILIAITIIAGAIGGIGNYFMIDIKPKNAIGLIKPIIMGIIASAVLPLFLKLASSNILDYVEEHLRYKNYIYFVSLCLLAALFADVFLKGIYAKVFNEVSEEIAVIEQKIENSNEKVDYALYNIKTEKTKTLIDKKSKTKDEEIRGYQKALNLDKMEATVYYEIKTNKISDNKELYKLGSPEKIDNTVTKLKKNNLVKEFEVDKTKMIVPKNISN</sequence>
<keyword evidence="1" id="KW-0472">Membrane</keyword>
<proteinExistence type="predicted"/>
<dbReference type="Proteomes" id="UP001501496">
    <property type="component" value="Unassembled WGS sequence"/>
</dbReference>
<comment type="caution">
    <text evidence="3">The sequence shown here is derived from an EMBL/GenBank/DDBJ whole genome shotgun (WGS) entry which is preliminary data.</text>
</comment>
<reference evidence="4" key="1">
    <citation type="journal article" date="2019" name="Int. J. Syst. Evol. Microbiol.">
        <title>The Global Catalogue of Microorganisms (GCM) 10K type strain sequencing project: providing services to taxonomists for standard genome sequencing and annotation.</title>
        <authorList>
            <consortium name="The Broad Institute Genomics Platform"/>
            <consortium name="The Broad Institute Genome Sequencing Center for Infectious Disease"/>
            <person name="Wu L."/>
            <person name="Ma J."/>
        </authorList>
    </citation>
    <scope>NUCLEOTIDE SEQUENCE [LARGE SCALE GENOMIC DNA]</scope>
    <source>
        <strain evidence="4">JCM 17630</strain>
    </source>
</reference>
<protein>
    <recommendedName>
        <fullName evidence="2">YEATS-Like-Associating Three TM domain-containing protein</fullName>
    </recommendedName>
</protein>
<gene>
    <name evidence="3" type="ORF">GCM10022291_24660</name>
</gene>
<evidence type="ECO:0000313" key="3">
    <source>
        <dbReference type="EMBL" id="GAA4237570.1"/>
    </source>
</evidence>
<dbReference type="Pfam" id="PF20303">
    <property type="entry name" value="YLATT"/>
    <property type="match status" value="1"/>
</dbReference>
<keyword evidence="4" id="KW-1185">Reference proteome</keyword>
<feature type="transmembrane region" description="Helical" evidence="1">
    <location>
        <begin position="39"/>
        <end position="57"/>
    </location>
</feature>
<keyword evidence="1" id="KW-1133">Transmembrane helix</keyword>
<feature type="transmembrane region" description="Helical" evidence="1">
    <location>
        <begin position="77"/>
        <end position="95"/>
    </location>
</feature>
<evidence type="ECO:0000256" key="1">
    <source>
        <dbReference type="SAM" id="Phobius"/>
    </source>
</evidence>
<organism evidence="3 4">
    <name type="scientific">Postechiella marina</name>
    <dbReference type="NCBI Taxonomy" id="943941"/>
    <lineage>
        <taxon>Bacteria</taxon>
        <taxon>Pseudomonadati</taxon>
        <taxon>Bacteroidota</taxon>
        <taxon>Flavobacteriia</taxon>
        <taxon>Flavobacteriales</taxon>
        <taxon>Flavobacteriaceae</taxon>
        <taxon>Postechiella</taxon>
    </lineage>
</organism>
<dbReference type="EMBL" id="BAABCA010000005">
    <property type="protein sequence ID" value="GAA4237570.1"/>
    <property type="molecule type" value="Genomic_DNA"/>
</dbReference>
<keyword evidence="1" id="KW-0812">Transmembrane</keyword>
<feature type="transmembrane region" description="Helical" evidence="1">
    <location>
        <begin position="6"/>
        <end position="27"/>
    </location>
</feature>
<accession>A0ABP8CCE4</accession>
<name>A0ABP8CCE4_9FLAO</name>